<dbReference type="eggNOG" id="ENOG5031BPA">
    <property type="taxonomic scope" value="Bacteria"/>
</dbReference>
<keyword evidence="1" id="KW-0732">Signal</keyword>
<feature type="signal peptide" evidence="1">
    <location>
        <begin position="1"/>
        <end position="23"/>
    </location>
</feature>
<dbReference type="AlphaFoldDB" id="A0A010SL49"/>
<evidence type="ECO:0000313" key="2">
    <source>
        <dbReference type="EMBL" id="EXF93705.1"/>
    </source>
</evidence>
<dbReference type="Proteomes" id="UP000022611">
    <property type="component" value="Unassembled WGS sequence"/>
</dbReference>
<organism evidence="2 3">
    <name type="scientific">Pseudomonas fluorescens HK44</name>
    <dbReference type="NCBI Taxonomy" id="1042209"/>
    <lineage>
        <taxon>Bacteria</taxon>
        <taxon>Pseudomonadati</taxon>
        <taxon>Pseudomonadota</taxon>
        <taxon>Gammaproteobacteria</taxon>
        <taxon>Pseudomonadales</taxon>
        <taxon>Pseudomonadaceae</taxon>
        <taxon>Pseudomonas</taxon>
    </lineage>
</organism>
<evidence type="ECO:0000256" key="1">
    <source>
        <dbReference type="SAM" id="SignalP"/>
    </source>
</evidence>
<evidence type="ECO:0008006" key="4">
    <source>
        <dbReference type="Google" id="ProtNLM"/>
    </source>
</evidence>
<feature type="chain" id="PRO_5001457859" description="3-isopropylmalate dehydratase large subunit" evidence="1">
    <location>
        <begin position="24"/>
        <end position="142"/>
    </location>
</feature>
<name>A0A010SL49_PSEFL</name>
<proteinExistence type="predicted"/>
<protein>
    <recommendedName>
        <fullName evidence="4">3-isopropylmalate dehydratase large subunit</fullName>
    </recommendedName>
</protein>
<dbReference type="OrthoDB" id="9154618at2"/>
<dbReference type="PATRIC" id="fig|1042209.11.peg.4111"/>
<accession>A0A010SL49</accession>
<reference evidence="2 3" key="1">
    <citation type="journal article" date="2011" name="J. Bacteriol.">
        <title>Draft genome sequence of the polycyclic aromatic hydrocarbon-degrading, genetically engineered bioluminescent bioreporter Pseudomonas fluorescens HK44.</title>
        <authorList>
            <person name="Chauhan A."/>
            <person name="Layton A.C."/>
            <person name="Williams D.E."/>
            <person name="Smartt A.E."/>
            <person name="Ripp S."/>
            <person name="Karpinets T.V."/>
            <person name="Brown S.D."/>
            <person name="Sayler G.S."/>
        </authorList>
    </citation>
    <scope>NUCLEOTIDE SEQUENCE [LARGE SCALE GENOMIC DNA]</scope>
    <source>
        <strain evidence="2 3">HK44</strain>
    </source>
</reference>
<gene>
    <name evidence="2" type="ORF">HK44_008615</name>
</gene>
<comment type="caution">
    <text evidence="2">The sequence shown here is derived from an EMBL/GenBank/DDBJ whole genome shotgun (WGS) entry which is preliminary data.</text>
</comment>
<evidence type="ECO:0000313" key="3">
    <source>
        <dbReference type="Proteomes" id="UP000022611"/>
    </source>
</evidence>
<sequence>MRIFIGVAAFLFISGCMTSPVPAEKAAQVPGDRVFAFQQPTEGDSGTIFVTRDGGLLGSACYIGVYVNGDFVARVGPGEGARFFTKPGEVFVGAGEDLKGNGLCSLGISLREVVTTMDAGEVRHFRIYGDASEGISIAPSSR</sequence>
<dbReference type="PROSITE" id="PS51257">
    <property type="entry name" value="PROKAR_LIPOPROTEIN"/>
    <property type="match status" value="1"/>
</dbReference>
<dbReference type="EMBL" id="AFOY02000015">
    <property type="protein sequence ID" value="EXF93705.1"/>
    <property type="molecule type" value="Genomic_DNA"/>
</dbReference>
<dbReference type="RefSeq" id="WP_019690010.1">
    <property type="nucleotide sequence ID" value="NZ_AFOY02000015.1"/>
</dbReference>
<dbReference type="HOGENOM" id="CLU_148504_1_1_6"/>